<dbReference type="Gene3D" id="3.40.190.10">
    <property type="entry name" value="Periplasmic binding protein-like II"/>
    <property type="match status" value="1"/>
</dbReference>
<keyword evidence="3 4" id="KW-0732">Signal</keyword>
<protein>
    <submittedName>
        <fullName evidence="6">ABC transporter substrate-binding protein</fullName>
    </submittedName>
</protein>
<dbReference type="PANTHER" id="PTHR30290:SF9">
    <property type="entry name" value="OLIGOPEPTIDE-BINDING PROTEIN APPA"/>
    <property type="match status" value="1"/>
</dbReference>
<feature type="domain" description="Solute-binding protein family 5" evidence="5">
    <location>
        <begin position="85"/>
        <end position="439"/>
    </location>
</feature>
<evidence type="ECO:0000256" key="3">
    <source>
        <dbReference type="ARBA" id="ARBA00022729"/>
    </source>
</evidence>
<dbReference type="RefSeq" id="WP_151486030.1">
    <property type="nucleotide sequence ID" value="NZ_BAAAIN010000002.1"/>
</dbReference>
<feature type="signal peptide" evidence="4">
    <location>
        <begin position="1"/>
        <end position="24"/>
    </location>
</feature>
<dbReference type="PANTHER" id="PTHR30290">
    <property type="entry name" value="PERIPLASMIC BINDING COMPONENT OF ABC TRANSPORTER"/>
    <property type="match status" value="1"/>
</dbReference>
<evidence type="ECO:0000256" key="1">
    <source>
        <dbReference type="ARBA" id="ARBA00005695"/>
    </source>
</evidence>
<organism evidence="6 7">
    <name type="scientific">Microbacterium maritypicum</name>
    <name type="common">Microbacterium liquefaciens</name>
    <dbReference type="NCBI Taxonomy" id="33918"/>
    <lineage>
        <taxon>Bacteria</taxon>
        <taxon>Bacillati</taxon>
        <taxon>Actinomycetota</taxon>
        <taxon>Actinomycetes</taxon>
        <taxon>Micrococcales</taxon>
        <taxon>Microbacteriaceae</taxon>
        <taxon>Microbacterium</taxon>
    </lineage>
</organism>
<dbReference type="GO" id="GO:0043190">
    <property type="term" value="C:ATP-binding cassette (ABC) transporter complex"/>
    <property type="evidence" value="ECO:0007669"/>
    <property type="project" value="InterPro"/>
</dbReference>
<name>A0AAD3ZZM5_MICMQ</name>
<evidence type="ECO:0000256" key="2">
    <source>
        <dbReference type="ARBA" id="ARBA00022448"/>
    </source>
</evidence>
<dbReference type="PIRSF" id="PIRSF002741">
    <property type="entry name" value="MppA"/>
    <property type="match status" value="1"/>
</dbReference>
<evidence type="ECO:0000313" key="7">
    <source>
        <dbReference type="Proteomes" id="UP000436027"/>
    </source>
</evidence>
<dbReference type="SUPFAM" id="SSF53850">
    <property type="entry name" value="Periplasmic binding protein-like II"/>
    <property type="match status" value="1"/>
</dbReference>
<reference evidence="6 7" key="1">
    <citation type="submission" date="2019-09" db="EMBL/GenBank/DDBJ databases">
        <title>Whole genome sequencing of Microbacterium maritypicum.</title>
        <authorList>
            <person name="Lenchi N."/>
        </authorList>
    </citation>
    <scope>NUCLEOTIDE SEQUENCE [LARGE SCALE GENOMIC DNA]</scope>
    <source>
        <strain evidence="6 7">DSM 12512</strain>
    </source>
</reference>
<evidence type="ECO:0000259" key="5">
    <source>
        <dbReference type="Pfam" id="PF00496"/>
    </source>
</evidence>
<evidence type="ECO:0000256" key="4">
    <source>
        <dbReference type="SAM" id="SignalP"/>
    </source>
</evidence>
<dbReference type="Gene3D" id="3.10.105.10">
    <property type="entry name" value="Dipeptide-binding Protein, Domain 3"/>
    <property type="match status" value="1"/>
</dbReference>
<dbReference type="GO" id="GO:0015833">
    <property type="term" value="P:peptide transport"/>
    <property type="evidence" value="ECO:0007669"/>
    <property type="project" value="TreeGrafter"/>
</dbReference>
<dbReference type="EMBL" id="WAAQ01000001">
    <property type="protein sequence ID" value="KAB1886732.1"/>
    <property type="molecule type" value="Genomic_DNA"/>
</dbReference>
<keyword evidence="2" id="KW-0813">Transport</keyword>
<comment type="similarity">
    <text evidence="1">Belongs to the bacterial solute-binding protein 5 family.</text>
</comment>
<feature type="chain" id="PRO_5042205521" evidence="4">
    <location>
        <begin position="25"/>
        <end position="531"/>
    </location>
</feature>
<proteinExistence type="inferred from homology"/>
<dbReference type="PROSITE" id="PS51257">
    <property type="entry name" value="PROKAR_LIPOPROTEIN"/>
    <property type="match status" value="1"/>
</dbReference>
<comment type="caution">
    <text evidence="6">The sequence shown here is derived from an EMBL/GenBank/DDBJ whole genome shotgun (WGS) entry which is preliminary data.</text>
</comment>
<dbReference type="InterPro" id="IPR000914">
    <property type="entry name" value="SBP_5_dom"/>
</dbReference>
<dbReference type="AlphaFoldDB" id="A0AAD3ZZM5"/>
<dbReference type="Pfam" id="PF00496">
    <property type="entry name" value="SBP_bac_5"/>
    <property type="match status" value="1"/>
</dbReference>
<dbReference type="InterPro" id="IPR039424">
    <property type="entry name" value="SBP_5"/>
</dbReference>
<dbReference type="GO" id="GO:1904680">
    <property type="term" value="F:peptide transmembrane transporter activity"/>
    <property type="evidence" value="ECO:0007669"/>
    <property type="project" value="TreeGrafter"/>
</dbReference>
<dbReference type="Proteomes" id="UP000436027">
    <property type="component" value="Unassembled WGS sequence"/>
</dbReference>
<dbReference type="InterPro" id="IPR030678">
    <property type="entry name" value="Peptide/Ni-bd"/>
</dbReference>
<evidence type="ECO:0000313" key="6">
    <source>
        <dbReference type="EMBL" id="KAB1886732.1"/>
    </source>
</evidence>
<dbReference type="GO" id="GO:0042597">
    <property type="term" value="C:periplasmic space"/>
    <property type="evidence" value="ECO:0007669"/>
    <property type="project" value="UniProtKB-ARBA"/>
</dbReference>
<accession>A0AAD3ZZM5</accession>
<sequence>MRSRTPLIALLGAAALALTSCAGGAPPSGGDGADGVLADGKTFTSVISTDPGSLDPFVTVMSVARSIDRFLYARLVEVLEDGSIASGLADSWEADTTTATFTLRDGLTCEDGTPLTATDVAANITHIGDPANGSPLIGLQVQPGTSAVGDDAAGTVTVTSGRPDSFLLENVGSISIVCGTVIDDPDALAKGEGATGMFSMSELVPNSQYTLTRRDDFTWGPDDWDPKQKGLPDSVVFRVVPNETTATNLLLSGEVNAALVIGPDNKRLKDAGLFHTEIPTPVGQFIFNQAEGRPTADQDVREALIAALDLDQMRQVLGSGAGTVPTGLVTVSPNPCRADVLADFLPEFDAEAAAAALDDSGWKAGSDGVRTKDGEKLTLRMIYSSQLGDAGNASAELAQAAWKDLGVDITVAAVDSPTLSETLFSTGDWDISAAPLTVSLPSMLVPFYSGPNPPDGTNFASIDNPEYTAAVTAASAKAGSEGCDDWGAAEQALYATTSVMPYANINRSTFATKATFTEGDGIDPTSIRMYE</sequence>
<gene>
    <name evidence="6" type="ORF">F6W70_04650</name>
</gene>